<sequence length="181" mass="19882">MNVNVRRRSYRYVGPADLKAAVGPGSGGHRIGSAADFTHWIAERAAAELLEPFTFVVGMDGVLRLAPRRSEHVACADGERVLSAGEISFIREADRWVADDVSNQSTGYCPDVVSWPAVARALDAIELGHPSCFTHQVVFRRCPGCQECAIVREDDFVCVFCGSDLPKEWNVDAAPPYDRRC</sequence>
<organism evidence="1 2">
    <name type="scientific">Streptomyces filamentosus</name>
    <name type="common">Streptomyces roseosporus</name>
    <dbReference type="NCBI Taxonomy" id="67294"/>
    <lineage>
        <taxon>Bacteria</taxon>
        <taxon>Bacillati</taxon>
        <taxon>Actinomycetota</taxon>
        <taxon>Actinomycetes</taxon>
        <taxon>Kitasatosporales</taxon>
        <taxon>Streptomycetaceae</taxon>
        <taxon>Streptomyces</taxon>
    </lineage>
</organism>
<proteinExistence type="predicted"/>
<name>A0ABY4V3C6_STRFL</name>
<evidence type="ECO:0000313" key="2">
    <source>
        <dbReference type="Proteomes" id="UP001056079"/>
    </source>
</evidence>
<dbReference type="EMBL" id="CP098609">
    <property type="protein sequence ID" value="USC50208.1"/>
    <property type="molecule type" value="Genomic_DNA"/>
</dbReference>
<dbReference type="Proteomes" id="UP001056079">
    <property type="component" value="Chromosome"/>
</dbReference>
<reference evidence="1" key="1">
    <citation type="submission" date="2021-08" db="EMBL/GenBank/DDBJ databases">
        <title>DNA methylation of m4C regulates biosynthesis of daptomycin in Streptomyces roseosporus L30.</title>
        <authorList>
            <person name="Fang J.-L."/>
        </authorList>
    </citation>
    <scope>NUCLEOTIDE SEQUENCE</scope>
    <source>
        <strain evidence="1">L30</strain>
    </source>
</reference>
<accession>A0ABY4V3C6</accession>
<protein>
    <submittedName>
        <fullName evidence="1">Uncharacterized protein</fullName>
    </submittedName>
</protein>
<dbReference type="RefSeq" id="WP_032771361.1">
    <property type="nucleotide sequence ID" value="NZ_CP098609.1"/>
</dbReference>
<gene>
    <name evidence="1" type="ORF">K7395_27555</name>
</gene>
<keyword evidence="2" id="KW-1185">Reference proteome</keyword>
<evidence type="ECO:0000313" key="1">
    <source>
        <dbReference type="EMBL" id="USC50208.1"/>
    </source>
</evidence>